<organism evidence="1 2">
    <name type="scientific">Azomonas macrocytogenes</name>
    <name type="common">Azotobacter macrocytogenes</name>
    <dbReference type="NCBI Taxonomy" id="69962"/>
    <lineage>
        <taxon>Bacteria</taxon>
        <taxon>Pseudomonadati</taxon>
        <taxon>Pseudomonadota</taxon>
        <taxon>Gammaproteobacteria</taxon>
        <taxon>Pseudomonadales</taxon>
        <taxon>Pseudomonadaceae</taxon>
        <taxon>Azomonas</taxon>
    </lineage>
</organism>
<keyword evidence="2" id="KW-1185">Reference proteome</keyword>
<dbReference type="Proteomes" id="UP000549250">
    <property type="component" value="Unassembled WGS sequence"/>
</dbReference>
<gene>
    <name evidence="1" type="ORF">FHR87_001953</name>
</gene>
<reference evidence="1 2" key="1">
    <citation type="submission" date="2020-08" db="EMBL/GenBank/DDBJ databases">
        <title>Genomic Encyclopedia of Type Strains, Phase III (KMG-III): the genomes of soil and plant-associated and newly described type strains.</title>
        <authorList>
            <person name="Whitman W."/>
        </authorList>
    </citation>
    <scope>NUCLEOTIDE SEQUENCE [LARGE SCALE GENOMIC DNA]</scope>
    <source>
        <strain evidence="1 2">CECT 4462</strain>
    </source>
</reference>
<protein>
    <submittedName>
        <fullName evidence="1">Uncharacterized protein</fullName>
    </submittedName>
</protein>
<dbReference type="RefSeq" id="WP_183166492.1">
    <property type="nucleotide sequence ID" value="NZ_JACHXI010000008.1"/>
</dbReference>
<dbReference type="EMBL" id="JACHXI010000008">
    <property type="protein sequence ID" value="MBB3103557.1"/>
    <property type="molecule type" value="Genomic_DNA"/>
</dbReference>
<name>A0A839T1X2_AZOMA</name>
<sequence length="92" mass="10499">MDKILFIAPFFIGLTTSNCQKDVIPDIDALSAKNTPYIKQINSHPALLYLPEKDKTQKTLDPMSPVFLYSPSNEQNARLDSTERRNRTLLVF</sequence>
<evidence type="ECO:0000313" key="1">
    <source>
        <dbReference type="EMBL" id="MBB3103557.1"/>
    </source>
</evidence>
<evidence type="ECO:0000313" key="2">
    <source>
        <dbReference type="Proteomes" id="UP000549250"/>
    </source>
</evidence>
<dbReference type="AlphaFoldDB" id="A0A839T1X2"/>
<accession>A0A839T1X2</accession>
<proteinExistence type="predicted"/>
<comment type="caution">
    <text evidence="1">The sequence shown here is derived from an EMBL/GenBank/DDBJ whole genome shotgun (WGS) entry which is preliminary data.</text>
</comment>